<evidence type="ECO:0000313" key="3">
    <source>
        <dbReference type="EMBL" id="KAJ3443207.1"/>
    </source>
</evidence>
<protein>
    <recommendedName>
        <fullName evidence="5">Transmembrane protein</fullName>
    </recommendedName>
</protein>
<comment type="caution">
    <text evidence="3">The sequence shown here is derived from an EMBL/GenBank/DDBJ whole genome shotgun (WGS) entry which is preliminary data.</text>
</comment>
<feature type="compositionally biased region" description="Basic and acidic residues" evidence="1">
    <location>
        <begin position="21"/>
        <end position="34"/>
    </location>
</feature>
<evidence type="ECO:0000256" key="1">
    <source>
        <dbReference type="SAM" id="MobiDB-lite"/>
    </source>
</evidence>
<reference evidence="3" key="1">
    <citation type="submission" date="2022-08" db="EMBL/GenBank/DDBJ databases">
        <title>Novel sulphate-reducing endosymbionts in the free-living metamonad Anaeramoeba.</title>
        <authorList>
            <person name="Jerlstrom-Hultqvist J."/>
            <person name="Cepicka I."/>
            <person name="Gallot-Lavallee L."/>
            <person name="Salas-Leiva D."/>
            <person name="Curtis B.A."/>
            <person name="Zahonova K."/>
            <person name="Pipaliya S."/>
            <person name="Dacks J."/>
            <person name="Roger A.J."/>
        </authorList>
    </citation>
    <scope>NUCLEOTIDE SEQUENCE</scope>
    <source>
        <strain evidence="3">Busselton2</strain>
    </source>
</reference>
<evidence type="ECO:0000256" key="2">
    <source>
        <dbReference type="SAM" id="Phobius"/>
    </source>
</evidence>
<feature type="transmembrane region" description="Helical" evidence="2">
    <location>
        <begin position="195"/>
        <end position="212"/>
    </location>
</feature>
<keyword evidence="2" id="KW-0812">Transmembrane</keyword>
<organism evidence="3 4">
    <name type="scientific">Anaeramoeba flamelloides</name>
    <dbReference type="NCBI Taxonomy" id="1746091"/>
    <lineage>
        <taxon>Eukaryota</taxon>
        <taxon>Metamonada</taxon>
        <taxon>Anaeramoebidae</taxon>
        <taxon>Anaeramoeba</taxon>
    </lineage>
</organism>
<keyword evidence="2" id="KW-0472">Membrane</keyword>
<dbReference type="Proteomes" id="UP001146793">
    <property type="component" value="Unassembled WGS sequence"/>
</dbReference>
<sequence>MSTDNEQLLSGSQKSSASSDEISKQSENNKKNEPETSTLTGLPINQTDQILDALDQDLQTTNNQNNQDVPLAYFGANIEGSNNINVSIDLPTIIHLHDMSLQEQNDYKLYCILKKNAFYIKFLAVLDFLSSLIWIFGRNTEFILGLIFPPVGYYGALRFRKLYVALYSFYFFCFETYITITRITDWKDQNTFQKIFLIITIPCILYITWFLVRFYRLISKNGAELETKFRKVKIVDQSN</sequence>
<feature type="transmembrane region" description="Helical" evidence="2">
    <location>
        <begin position="118"/>
        <end position="136"/>
    </location>
</feature>
<dbReference type="AlphaFoldDB" id="A0AAV7ZRU8"/>
<gene>
    <name evidence="3" type="ORF">M0812_09041</name>
</gene>
<feature type="region of interest" description="Disordered" evidence="1">
    <location>
        <begin position="1"/>
        <end position="42"/>
    </location>
</feature>
<evidence type="ECO:0000313" key="4">
    <source>
        <dbReference type="Proteomes" id="UP001146793"/>
    </source>
</evidence>
<feature type="compositionally biased region" description="Low complexity" evidence="1">
    <location>
        <begin position="10"/>
        <end position="19"/>
    </location>
</feature>
<proteinExistence type="predicted"/>
<feature type="transmembrane region" description="Helical" evidence="2">
    <location>
        <begin position="164"/>
        <end position="183"/>
    </location>
</feature>
<evidence type="ECO:0008006" key="5">
    <source>
        <dbReference type="Google" id="ProtNLM"/>
    </source>
</evidence>
<dbReference type="EMBL" id="JANTQA010000023">
    <property type="protein sequence ID" value="KAJ3443207.1"/>
    <property type="molecule type" value="Genomic_DNA"/>
</dbReference>
<keyword evidence="2" id="KW-1133">Transmembrane helix</keyword>
<accession>A0AAV7ZRU8</accession>
<feature type="transmembrane region" description="Helical" evidence="2">
    <location>
        <begin position="142"/>
        <end position="157"/>
    </location>
</feature>
<name>A0AAV7ZRU8_9EUKA</name>